<protein>
    <submittedName>
        <fullName evidence="7">LacI family transcriptional regulator</fullName>
    </submittedName>
</protein>
<dbReference type="GO" id="GO:0003700">
    <property type="term" value="F:DNA-binding transcription factor activity"/>
    <property type="evidence" value="ECO:0007669"/>
    <property type="project" value="TreeGrafter"/>
</dbReference>
<dbReference type="InterPro" id="IPR028082">
    <property type="entry name" value="Peripla_BP_I"/>
</dbReference>
<reference evidence="7 8" key="1">
    <citation type="submission" date="2014-12" db="EMBL/GenBank/DDBJ databases">
        <title>Draft genome sequences of 29 type strains of Enterococci.</title>
        <authorList>
            <person name="Zhong Z."/>
            <person name="Sun Z."/>
            <person name="Liu W."/>
            <person name="Zhang W."/>
            <person name="Zhang H."/>
        </authorList>
    </citation>
    <scope>NUCLEOTIDE SEQUENCE [LARGE SCALE GENOMIC DNA]</scope>
    <source>
        <strain evidence="7 8">DSM 15687</strain>
    </source>
</reference>
<dbReference type="OrthoDB" id="9775106at2"/>
<dbReference type="Proteomes" id="UP000182152">
    <property type="component" value="Unassembled WGS sequence"/>
</dbReference>
<dbReference type="RefSeq" id="WP_071855462.1">
    <property type="nucleotide sequence ID" value="NZ_JBCLRY010000011.1"/>
</dbReference>
<evidence type="ECO:0000256" key="3">
    <source>
        <dbReference type="ARBA" id="ARBA00023125"/>
    </source>
</evidence>
<dbReference type="InterPro" id="IPR001761">
    <property type="entry name" value="Peripla_BP/Lac1_sug-bd_dom"/>
</dbReference>
<dbReference type="CDD" id="cd19976">
    <property type="entry name" value="PBP1_DegA_Like"/>
    <property type="match status" value="1"/>
</dbReference>
<dbReference type="PRINTS" id="PR00036">
    <property type="entry name" value="HTHLACI"/>
</dbReference>
<evidence type="ECO:0000256" key="4">
    <source>
        <dbReference type="ARBA" id="ARBA00023163"/>
    </source>
</evidence>
<keyword evidence="8" id="KW-1185">Reference proteome</keyword>
<comment type="caution">
    <text evidence="7">The sequence shown here is derived from an EMBL/GenBank/DDBJ whole genome shotgun (WGS) entry which is preliminary data.</text>
</comment>
<organism evidence="7 8">
    <name type="scientific">Enterococcus ratti</name>
    <dbReference type="NCBI Taxonomy" id="150033"/>
    <lineage>
        <taxon>Bacteria</taxon>
        <taxon>Bacillati</taxon>
        <taxon>Bacillota</taxon>
        <taxon>Bacilli</taxon>
        <taxon>Lactobacillales</taxon>
        <taxon>Enterococcaceae</taxon>
        <taxon>Enterococcus</taxon>
    </lineage>
</organism>
<dbReference type="GO" id="GO:0000976">
    <property type="term" value="F:transcription cis-regulatory region binding"/>
    <property type="evidence" value="ECO:0007669"/>
    <property type="project" value="TreeGrafter"/>
</dbReference>
<evidence type="ECO:0000259" key="5">
    <source>
        <dbReference type="PROSITE" id="PS50932"/>
    </source>
</evidence>
<dbReference type="InterPro" id="IPR010982">
    <property type="entry name" value="Lambda_DNA-bd_dom_sf"/>
</dbReference>
<dbReference type="SUPFAM" id="SSF47413">
    <property type="entry name" value="lambda repressor-like DNA-binding domains"/>
    <property type="match status" value="1"/>
</dbReference>
<dbReference type="CDD" id="cd01392">
    <property type="entry name" value="HTH_LacI"/>
    <property type="match status" value="1"/>
</dbReference>
<dbReference type="NCBIfam" id="NF047341">
    <property type="entry name" value="lactose_RbsR"/>
    <property type="match status" value="1"/>
</dbReference>
<dbReference type="InterPro" id="IPR001387">
    <property type="entry name" value="Cro/C1-type_HTH"/>
</dbReference>
<keyword evidence="2" id="KW-0805">Transcription regulation</keyword>
<dbReference type="STRING" id="150033.RV14_GL000252"/>
<dbReference type="SMART" id="SM00354">
    <property type="entry name" value="HTH_LACI"/>
    <property type="match status" value="1"/>
</dbReference>
<keyword evidence="4" id="KW-0804">Transcription</keyword>
<dbReference type="PANTHER" id="PTHR30146">
    <property type="entry name" value="LACI-RELATED TRANSCRIPTIONAL REPRESSOR"/>
    <property type="match status" value="1"/>
</dbReference>
<keyword evidence="1" id="KW-0678">Repressor</keyword>
<evidence type="ECO:0000256" key="1">
    <source>
        <dbReference type="ARBA" id="ARBA00022491"/>
    </source>
</evidence>
<dbReference type="SUPFAM" id="SSF53822">
    <property type="entry name" value="Periplasmic binding protein-like I"/>
    <property type="match status" value="1"/>
</dbReference>
<dbReference type="Gene3D" id="3.40.50.2300">
    <property type="match status" value="2"/>
</dbReference>
<evidence type="ECO:0000256" key="2">
    <source>
        <dbReference type="ARBA" id="ARBA00023015"/>
    </source>
</evidence>
<dbReference type="PANTHER" id="PTHR30146:SF148">
    <property type="entry name" value="HTH-TYPE TRANSCRIPTIONAL REPRESSOR PURR-RELATED"/>
    <property type="match status" value="1"/>
</dbReference>
<dbReference type="AlphaFoldDB" id="A0A1L8WL33"/>
<feature type="domain" description="HTH cro/C1-type" evidence="6">
    <location>
        <begin position="2"/>
        <end position="55"/>
    </location>
</feature>
<proteinExistence type="predicted"/>
<feature type="domain" description="HTH lacI-type" evidence="5">
    <location>
        <begin position="6"/>
        <end position="61"/>
    </location>
</feature>
<sequence length="341" mass="38695">MKKKKITIKDVAKHSGVSIATVSRILNGNEEKFNPQTVKKVIASKEILGYQPDYFARQLITKETKTIGVLVPDITNPFFNTLMRGIEDVLYQQHFVTILCNADSDHQKEIKYLLELTRRGVDGFIIATSAVSTSTINESLRQQNHPFIVLDQKKSEGLSDSVRTDDFHGGYLAGIHLLTLGHQSIALVYPQAPPENVYRRIEGFKQALDSHHLLYKNLHVFPTHFSKEGGYQVTSQILRSPVTAIFALNDELAFGLYRGLEEHGKKIPEDYSIIGYDNVDMCEYVKPKLTTIAQPIFELGQSAAQLLLERIQFPNRECTEKLLPVKLEKRASTDYVKRKYD</sequence>
<evidence type="ECO:0000313" key="7">
    <source>
        <dbReference type="EMBL" id="OJG81725.1"/>
    </source>
</evidence>
<evidence type="ECO:0000259" key="6">
    <source>
        <dbReference type="PROSITE" id="PS50943"/>
    </source>
</evidence>
<keyword evidence="3" id="KW-0238">DNA-binding</keyword>
<evidence type="ECO:0000313" key="8">
    <source>
        <dbReference type="Proteomes" id="UP000182152"/>
    </source>
</evidence>
<dbReference type="Pfam" id="PF00532">
    <property type="entry name" value="Peripla_BP_1"/>
    <property type="match status" value="1"/>
</dbReference>
<dbReference type="EMBL" id="JXLB01000010">
    <property type="protein sequence ID" value="OJG81725.1"/>
    <property type="molecule type" value="Genomic_DNA"/>
</dbReference>
<dbReference type="Pfam" id="PF00356">
    <property type="entry name" value="LacI"/>
    <property type="match status" value="1"/>
</dbReference>
<dbReference type="PROSITE" id="PS00356">
    <property type="entry name" value="HTH_LACI_1"/>
    <property type="match status" value="1"/>
</dbReference>
<dbReference type="InterPro" id="IPR000843">
    <property type="entry name" value="HTH_LacI"/>
</dbReference>
<gene>
    <name evidence="7" type="ORF">RV14_GL000252</name>
</gene>
<name>A0A1L8WL33_9ENTE</name>
<dbReference type="PROSITE" id="PS50932">
    <property type="entry name" value="HTH_LACI_2"/>
    <property type="match status" value="1"/>
</dbReference>
<dbReference type="PROSITE" id="PS50943">
    <property type="entry name" value="HTH_CROC1"/>
    <property type="match status" value="1"/>
</dbReference>
<accession>A0A1L8WL33</accession>
<dbReference type="Gene3D" id="1.10.260.40">
    <property type="entry name" value="lambda repressor-like DNA-binding domains"/>
    <property type="match status" value="1"/>
</dbReference>